<organism evidence="2 3">
    <name type="scientific">Symbiodinium necroappetens</name>
    <dbReference type="NCBI Taxonomy" id="1628268"/>
    <lineage>
        <taxon>Eukaryota</taxon>
        <taxon>Sar</taxon>
        <taxon>Alveolata</taxon>
        <taxon>Dinophyceae</taxon>
        <taxon>Suessiales</taxon>
        <taxon>Symbiodiniaceae</taxon>
        <taxon>Symbiodinium</taxon>
    </lineage>
</organism>
<protein>
    <submittedName>
        <fullName evidence="2">Uncharacterized protein</fullName>
    </submittedName>
</protein>
<reference evidence="2" key="1">
    <citation type="submission" date="2021-02" db="EMBL/GenBank/DDBJ databases">
        <authorList>
            <person name="Dougan E. K."/>
            <person name="Rhodes N."/>
            <person name="Thang M."/>
            <person name="Chan C."/>
        </authorList>
    </citation>
    <scope>NUCLEOTIDE SEQUENCE</scope>
</reference>
<dbReference type="Proteomes" id="UP000601435">
    <property type="component" value="Unassembled WGS sequence"/>
</dbReference>
<feature type="region of interest" description="Disordered" evidence="1">
    <location>
        <begin position="60"/>
        <end position="79"/>
    </location>
</feature>
<name>A0A812NQB1_9DINO</name>
<accession>A0A812NQB1</accession>
<dbReference type="OrthoDB" id="68437at2759"/>
<sequence length="346" mass="39262">MWRSLHPDAQEASPPPAPSRRRWCEVPARTWMKTHQTVALQTGYGMVRSLRAAEQYSNKLNGLDPSQESQETSEEEEPFADAMEIPEMLPSEPYALGVWLQRNVLPKLETAVETFSSFGLVQRGFYAGCRVRSRDLRPHFMEMVFKALSTLSMRKVPKGLTAGAEEEPLLSFAERLKNLENRWPFPVELGTYKAIRQRREAESPFFRRLQLEPLLQLHNACSDGEVTPQFRSNYIYAGAVLSPDAGDRTERAKQLQPMVARHMLRPAEVQTSINRISSTNSLELKEIRGFRVMAPLSVLEQRKRSGCGELDEHLMEPLSRRLEALLLVTLSLAGALLAMWTHASDS</sequence>
<evidence type="ECO:0000313" key="3">
    <source>
        <dbReference type="Proteomes" id="UP000601435"/>
    </source>
</evidence>
<evidence type="ECO:0000313" key="2">
    <source>
        <dbReference type="EMBL" id="CAE7317888.1"/>
    </source>
</evidence>
<gene>
    <name evidence="2" type="ORF">SNEC2469_LOCUS7948</name>
</gene>
<dbReference type="EMBL" id="CAJNJA010013299">
    <property type="protein sequence ID" value="CAE7317888.1"/>
    <property type="molecule type" value="Genomic_DNA"/>
</dbReference>
<feature type="region of interest" description="Disordered" evidence="1">
    <location>
        <begin position="1"/>
        <end position="21"/>
    </location>
</feature>
<keyword evidence="3" id="KW-1185">Reference proteome</keyword>
<dbReference type="AlphaFoldDB" id="A0A812NQB1"/>
<proteinExistence type="predicted"/>
<comment type="caution">
    <text evidence="2">The sequence shown here is derived from an EMBL/GenBank/DDBJ whole genome shotgun (WGS) entry which is preliminary data.</text>
</comment>
<feature type="non-terminal residue" evidence="2">
    <location>
        <position position="1"/>
    </location>
</feature>
<evidence type="ECO:0000256" key="1">
    <source>
        <dbReference type="SAM" id="MobiDB-lite"/>
    </source>
</evidence>